<protein>
    <recommendedName>
        <fullName evidence="3">HTH cro/C1-type domain-containing protein</fullName>
    </recommendedName>
</protein>
<gene>
    <name evidence="2" type="ORF">BL57_168</name>
</gene>
<evidence type="ECO:0000313" key="2">
    <source>
        <dbReference type="EMBL" id="XHV10640.1"/>
    </source>
</evidence>
<name>A0AB74UKM4_9VIRU</name>
<feature type="region of interest" description="Disordered" evidence="1">
    <location>
        <begin position="1"/>
        <end position="34"/>
    </location>
</feature>
<dbReference type="InterPro" id="IPR001387">
    <property type="entry name" value="Cro/C1-type_HTH"/>
</dbReference>
<evidence type="ECO:0000256" key="1">
    <source>
        <dbReference type="SAM" id="MobiDB-lite"/>
    </source>
</evidence>
<dbReference type="EMBL" id="PQ287320">
    <property type="protein sequence ID" value="XHV10640.1"/>
    <property type="molecule type" value="Genomic_DNA"/>
</dbReference>
<proteinExistence type="predicted"/>
<evidence type="ECO:0008006" key="3">
    <source>
        <dbReference type="Google" id="ProtNLM"/>
    </source>
</evidence>
<reference evidence="2" key="1">
    <citation type="submission" date="2024-10" db="EMBL/GenBank/DDBJ databases">
        <title>Genetic diversity among independent isolates of the Dolichocephalovirinae subfamily.</title>
        <authorList>
            <person name="Ely B."/>
            <person name="Thomas Q."/>
            <person name="Mohammadi T."/>
        </authorList>
    </citation>
    <scope>NUCLEOTIDE SEQUENCE</scope>
</reference>
<dbReference type="CDD" id="cd00093">
    <property type="entry name" value="HTH_XRE"/>
    <property type="match status" value="1"/>
</dbReference>
<accession>A0AB74UKM4</accession>
<organism evidence="2">
    <name type="scientific">Caulobacter phage BL57</name>
    <dbReference type="NCBI Taxonomy" id="3348355"/>
    <lineage>
        <taxon>Viruses</taxon>
    </lineage>
</organism>
<sequence>MPKAKEGPATRTATPGAPGEPQSGGPQGAAPEGAVLLSKEAIGEIGEAIGGRTHWQASAARRVGVSKSQMTRYLNGDRTPNTALADAFHDLMLDNIAELGDLMSTPGLPHADEPIVAEAQALIKKAVYMMRYGHRPKD</sequence>